<gene>
    <name evidence="2" type="ORF">M5X16_20885</name>
    <name evidence="3" type="ORF">PC41400_16365</name>
</gene>
<dbReference type="RefSeq" id="WP_042225985.1">
    <property type="nucleotide sequence ID" value="NZ_CP026520.1"/>
</dbReference>
<name>A0A410WXN4_9BACL</name>
<reference evidence="3 4" key="1">
    <citation type="submission" date="2018-01" db="EMBL/GenBank/DDBJ databases">
        <title>The whole genome sequencing and assembly of Paenibacillus chitinolyticus KCCM 41400 strain.</title>
        <authorList>
            <person name="Kim J.-Y."/>
            <person name="Park M.-K."/>
            <person name="Lee Y.-J."/>
            <person name="Yi H."/>
            <person name="Bahn Y.-S."/>
            <person name="Kim J.F."/>
            <person name="Lee D.-W."/>
        </authorList>
    </citation>
    <scope>NUCLEOTIDE SEQUENCE [LARGE SCALE GENOMIC DNA]</scope>
    <source>
        <strain evidence="3 4">KCCM 41400</strain>
    </source>
</reference>
<protein>
    <submittedName>
        <fullName evidence="3">Uncharacterized protein</fullName>
    </submittedName>
</protein>
<keyword evidence="5" id="KW-1185">Reference proteome</keyword>
<feature type="transmembrane region" description="Helical" evidence="1">
    <location>
        <begin position="65"/>
        <end position="83"/>
    </location>
</feature>
<accession>A0A410WXN4</accession>
<dbReference type="EMBL" id="CP026520">
    <property type="protein sequence ID" value="QAV19168.1"/>
    <property type="molecule type" value="Genomic_DNA"/>
</dbReference>
<feature type="transmembrane region" description="Helical" evidence="1">
    <location>
        <begin position="12"/>
        <end position="32"/>
    </location>
</feature>
<evidence type="ECO:0000313" key="4">
    <source>
        <dbReference type="Proteomes" id="UP000288943"/>
    </source>
</evidence>
<keyword evidence="1" id="KW-0472">Membrane</keyword>
<dbReference type="KEGG" id="pchi:PC41400_16365"/>
<proteinExistence type="predicted"/>
<sequence>MAGSLSDDLFIGSIISLLIWGCTSGIFTRFNLTHTEDRYIQPPDAEEYFSPKPDKKPFLHAFRSVFFIAAVLGFAASVVVSYLEF</sequence>
<dbReference type="Proteomes" id="UP001527202">
    <property type="component" value="Unassembled WGS sequence"/>
</dbReference>
<reference evidence="2 5" key="2">
    <citation type="submission" date="2022-05" db="EMBL/GenBank/DDBJ databases">
        <title>Genome Sequencing of Bee-Associated Microbes.</title>
        <authorList>
            <person name="Dunlap C."/>
        </authorList>
    </citation>
    <scope>NUCLEOTIDE SEQUENCE [LARGE SCALE GENOMIC DNA]</scope>
    <source>
        <strain evidence="2 5">NRRL B-23120</strain>
    </source>
</reference>
<evidence type="ECO:0000313" key="5">
    <source>
        <dbReference type="Proteomes" id="UP001527202"/>
    </source>
</evidence>
<evidence type="ECO:0000256" key="1">
    <source>
        <dbReference type="SAM" id="Phobius"/>
    </source>
</evidence>
<evidence type="ECO:0000313" key="3">
    <source>
        <dbReference type="EMBL" id="QAV19168.1"/>
    </source>
</evidence>
<dbReference type="Proteomes" id="UP000288943">
    <property type="component" value="Chromosome"/>
</dbReference>
<dbReference type="GeneID" id="95376384"/>
<dbReference type="OrthoDB" id="2643157at2"/>
<keyword evidence="1" id="KW-0812">Transmembrane</keyword>
<dbReference type="AlphaFoldDB" id="A0A410WXN4"/>
<organism evidence="3 4">
    <name type="scientific">Paenibacillus chitinolyticus</name>
    <dbReference type="NCBI Taxonomy" id="79263"/>
    <lineage>
        <taxon>Bacteria</taxon>
        <taxon>Bacillati</taxon>
        <taxon>Bacillota</taxon>
        <taxon>Bacilli</taxon>
        <taxon>Bacillales</taxon>
        <taxon>Paenibacillaceae</taxon>
        <taxon>Paenibacillus</taxon>
    </lineage>
</organism>
<evidence type="ECO:0000313" key="2">
    <source>
        <dbReference type="EMBL" id="MCY9598208.1"/>
    </source>
</evidence>
<dbReference type="EMBL" id="JAMDMJ010000029">
    <property type="protein sequence ID" value="MCY9598208.1"/>
    <property type="molecule type" value="Genomic_DNA"/>
</dbReference>
<keyword evidence="1" id="KW-1133">Transmembrane helix</keyword>